<name>A0AC35G4T2_9BILA</name>
<dbReference type="Proteomes" id="UP000887580">
    <property type="component" value="Unplaced"/>
</dbReference>
<protein>
    <submittedName>
        <fullName evidence="2">G2/mitotic-specific cyclin-B3</fullName>
    </submittedName>
</protein>
<accession>A0AC35G4T2</accession>
<evidence type="ECO:0000313" key="1">
    <source>
        <dbReference type="Proteomes" id="UP000887580"/>
    </source>
</evidence>
<evidence type="ECO:0000313" key="2">
    <source>
        <dbReference type="WBParaSite" id="PS1159_v2.g23695.t1"/>
    </source>
</evidence>
<organism evidence="1 2">
    <name type="scientific">Panagrolaimus sp. PS1159</name>
    <dbReference type="NCBI Taxonomy" id="55785"/>
    <lineage>
        <taxon>Eukaryota</taxon>
        <taxon>Metazoa</taxon>
        <taxon>Ecdysozoa</taxon>
        <taxon>Nematoda</taxon>
        <taxon>Chromadorea</taxon>
        <taxon>Rhabditida</taxon>
        <taxon>Tylenchina</taxon>
        <taxon>Panagrolaimomorpha</taxon>
        <taxon>Panagrolaimoidea</taxon>
        <taxon>Panagrolaimidae</taxon>
        <taxon>Panagrolaimus</taxon>
    </lineage>
</organism>
<proteinExistence type="predicted"/>
<reference evidence="2" key="1">
    <citation type="submission" date="2022-11" db="UniProtKB">
        <authorList>
            <consortium name="WormBaseParasite"/>
        </authorList>
    </citation>
    <scope>IDENTIFICATION</scope>
</reference>
<dbReference type="WBParaSite" id="PS1159_v2.g23695.t1">
    <property type="protein sequence ID" value="PS1159_v2.g23695.t1"/>
    <property type="gene ID" value="PS1159_v2.g23695"/>
</dbReference>
<sequence>MSKMLLRNRNLQSQDNGNKGEKRQNKAAAGDAEPKAKRVALTDISNTFSNVLLDSTKKPLDKKPFDQKARLCVKPDPCPDFDFDKECGKDTVQVTDYANDIFKYYQHRQLQFPIKDYLKNQRYISADMRAVLINWLVNVQEQFELNHETLYLAVKIIDIYLSRTGGEVRRGDLQLLGGTAVFLAAKFDERVAPLIDDILYMCEDNYNAEQIIKMELLLFKTVGFDLGIPISYRFLRRFSRVVKLDMQTLTLARYILETSLMFYQFVGIKDDLMAAASLLLALRMKNLDNWNAKLVKYTGYTLEEVEPLMKCLNHMIIKRRADYDRLDTIFNKYSHEIFFEVAKTPSLEDEFKLNDPIGPPPTLSFH</sequence>